<accession>A0ABD1INA0</accession>
<protein>
    <submittedName>
        <fullName evidence="2">Uncharacterized protein</fullName>
    </submittedName>
</protein>
<proteinExistence type="predicted"/>
<feature type="compositionally biased region" description="Pro residues" evidence="1">
    <location>
        <begin position="80"/>
        <end position="92"/>
    </location>
</feature>
<organism evidence="2 3">
    <name type="scientific">Salvia divinorum</name>
    <name type="common">Maria pastora</name>
    <name type="synonym">Diviner's sage</name>
    <dbReference type="NCBI Taxonomy" id="28513"/>
    <lineage>
        <taxon>Eukaryota</taxon>
        <taxon>Viridiplantae</taxon>
        <taxon>Streptophyta</taxon>
        <taxon>Embryophyta</taxon>
        <taxon>Tracheophyta</taxon>
        <taxon>Spermatophyta</taxon>
        <taxon>Magnoliopsida</taxon>
        <taxon>eudicotyledons</taxon>
        <taxon>Gunneridae</taxon>
        <taxon>Pentapetalae</taxon>
        <taxon>asterids</taxon>
        <taxon>lamiids</taxon>
        <taxon>Lamiales</taxon>
        <taxon>Lamiaceae</taxon>
        <taxon>Nepetoideae</taxon>
        <taxon>Mentheae</taxon>
        <taxon>Salviinae</taxon>
        <taxon>Salvia</taxon>
        <taxon>Salvia subgen. Calosphace</taxon>
    </lineage>
</organism>
<feature type="region of interest" description="Disordered" evidence="1">
    <location>
        <begin position="79"/>
        <end position="98"/>
    </location>
</feature>
<keyword evidence="3" id="KW-1185">Reference proteome</keyword>
<sequence>MILKSETPINPINSPFRVANGRLHVIWAGSVGEWAQFTSVACFYRHDFHIPPRHYANGGRHSKKGVNCYVTWWRWRRAWKPPPPSATAPPSPLFNNTA</sequence>
<evidence type="ECO:0000313" key="3">
    <source>
        <dbReference type="Proteomes" id="UP001567538"/>
    </source>
</evidence>
<evidence type="ECO:0000313" key="2">
    <source>
        <dbReference type="EMBL" id="KAL1569063.1"/>
    </source>
</evidence>
<dbReference type="EMBL" id="JBEAFC010000001">
    <property type="protein sequence ID" value="KAL1569063.1"/>
    <property type="molecule type" value="Genomic_DNA"/>
</dbReference>
<evidence type="ECO:0000256" key="1">
    <source>
        <dbReference type="SAM" id="MobiDB-lite"/>
    </source>
</evidence>
<comment type="caution">
    <text evidence="2">The sequence shown here is derived from an EMBL/GenBank/DDBJ whole genome shotgun (WGS) entry which is preliminary data.</text>
</comment>
<gene>
    <name evidence="2" type="ORF">AAHA92_00590</name>
</gene>
<dbReference type="AlphaFoldDB" id="A0ABD1INA0"/>
<reference evidence="2 3" key="1">
    <citation type="submission" date="2024-06" db="EMBL/GenBank/DDBJ databases">
        <title>A chromosome level genome sequence of Diviner's sage (Salvia divinorum).</title>
        <authorList>
            <person name="Ford S.A."/>
            <person name="Ro D.-K."/>
            <person name="Ness R.W."/>
            <person name="Phillips M.A."/>
        </authorList>
    </citation>
    <scope>NUCLEOTIDE SEQUENCE [LARGE SCALE GENOMIC DNA]</scope>
    <source>
        <strain evidence="2">SAF-2024a</strain>
        <tissue evidence="2">Leaf</tissue>
    </source>
</reference>
<name>A0ABD1INA0_SALDI</name>
<dbReference type="Proteomes" id="UP001567538">
    <property type="component" value="Unassembled WGS sequence"/>
</dbReference>